<organism evidence="1 2">
    <name type="scientific">Nitrosospira multiformis</name>
    <dbReference type="NCBI Taxonomy" id="1231"/>
    <lineage>
        <taxon>Bacteria</taxon>
        <taxon>Pseudomonadati</taxon>
        <taxon>Pseudomonadota</taxon>
        <taxon>Betaproteobacteria</taxon>
        <taxon>Nitrosomonadales</taxon>
        <taxon>Nitrosomonadaceae</taxon>
        <taxon>Nitrosospira</taxon>
    </lineage>
</organism>
<evidence type="ECO:0000313" key="2">
    <source>
        <dbReference type="Proteomes" id="UP000183339"/>
    </source>
</evidence>
<protein>
    <submittedName>
        <fullName evidence="1">Uncharacterized protein</fullName>
    </submittedName>
</protein>
<gene>
    <name evidence="1" type="ORF">SAMN05216412_104252</name>
</gene>
<reference evidence="1 2" key="1">
    <citation type="submission" date="2016-10" db="EMBL/GenBank/DDBJ databases">
        <authorList>
            <person name="de Groot N.N."/>
        </authorList>
    </citation>
    <scope>NUCLEOTIDE SEQUENCE [LARGE SCALE GENOMIC DNA]</scope>
    <source>
        <strain evidence="1 2">Nl7</strain>
    </source>
</reference>
<dbReference type="EMBL" id="FOHI01000004">
    <property type="protein sequence ID" value="SET27160.1"/>
    <property type="molecule type" value="Genomic_DNA"/>
</dbReference>
<accession>A0A1I0D571</accession>
<name>A0A1I0D571_9PROT</name>
<proteinExistence type="predicted"/>
<dbReference type="Proteomes" id="UP000183339">
    <property type="component" value="Unassembled WGS sequence"/>
</dbReference>
<sequence length="58" mass="6736">MNTEARKVWKTIPDKSIACRVHELDWNRIGNDWMRAVCSQRNSPYVGVQCTDRSLLEG</sequence>
<dbReference type="AlphaFoldDB" id="A0A1I0D571"/>
<evidence type="ECO:0000313" key="1">
    <source>
        <dbReference type="EMBL" id="SET27160.1"/>
    </source>
</evidence>